<dbReference type="EMBL" id="CP047591">
    <property type="protein sequence ID" value="QHI71693.1"/>
    <property type="molecule type" value="Genomic_DNA"/>
</dbReference>
<gene>
    <name evidence="2" type="ORF">Ami3637_04220</name>
</gene>
<name>A0A6P1MEY5_9FIRM</name>
<reference evidence="2 3" key="1">
    <citation type="submission" date="2020-01" db="EMBL/GenBank/DDBJ databases">
        <title>Genomic analysis of Aminipila sp. CBA3637.</title>
        <authorList>
            <person name="Kim Y.B."/>
            <person name="Roh S.W."/>
        </authorList>
    </citation>
    <scope>NUCLEOTIDE SEQUENCE [LARGE SCALE GENOMIC DNA]</scope>
    <source>
        <strain evidence="2 3">CBA3637</strain>
    </source>
</reference>
<dbReference type="Gene3D" id="3.10.180.10">
    <property type="entry name" value="2,3-Dihydroxybiphenyl 1,2-Dioxygenase, domain 1"/>
    <property type="match status" value="1"/>
</dbReference>
<dbReference type="CDD" id="cd06588">
    <property type="entry name" value="PhnB_like"/>
    <property type="match status" value="1"/>
</dbReference>
<dbReference type="SUPFAM" id="SSF54593">
    <property type="entry name" value="Glyoxalase/Bleomycin resistance protein/Dihydroxybiphenyl dioxygenase"/>
    <property type="match status" value="1"/>
</dbReference>
<sequence length="133" mass="15414">MLGHYLMFNRNCQEALKAYEKAFNTKVIMMEKYKDMPPNPDFPIAEKDLNLVLHSRIIIDGTEIMCADGGQTHTWGNNMYITLTSSNEEMVKYAWDILQDGGKIYLELNPTFFAKLHGHLQDKFGVNWMFTVD</sequence>
<protein>
    <submittedName>
        <fullName evidence="2">VOC family protein</fullName>
    </submittedName>
</protein>
<dbReference type="RefSeq" id="WP_162361467.1">
    <property type="nucleotide sequence ID" value="NZ_CP047591.1"/>
</dbReference>
<dbReference type="KEGG" id="amic:Ami3637_04220"/>
<dbReference type="PANTHER" id="PTHR33990:SF1">
    <property type="entry name" value="PROTEIN YJDN"/>
    <property type="match status" value="1"/>
</dbReference>
<dbReference type="PANTHER" id="PTHR33990">
    <property type="entry name" value="PROTEIN YJDN-RELATED"/>
    <property type="match status" value="1"/>
</dbReference>
<dbReference type="InterPro" id="IPR029068">
    <property type="entry name" value="Glyas_Bleomycin-R_OHBP_Dase"/>
</dbReference>
<keyword evidence="3" id="KW-1185">Reference proteome</keyword>
<evidence type="ECO:0000313" key="3">
    <source>
        <dbReference type="Proteomes" id="UP000463883"/>
    </source>
</evidence>
<dbReference type="InterPro" id="IPR028973">
    <property type="entry name" value="PhnB-like"/>
</dbReference>
<feature type="domain" description="PhnB-like" evidence="1">
    <location>
        <begin position="5"/>
        <end position="129"/>
    </location>
</feature>
<proteinExistence type="predicted"/>
<dbReference type="AlphaFoldDB" id="A0A6P1MEY5"/>
<accession>A0A6P1MEY5</accession>
<evidence type="ECO:0000259" key="1">
    <source>
        <dbReference type="Pfam" id="PF06983"/>
    </source>
</evidence>
<dbReference type="Proteomes" id="UP000463883">
    <property type="component" value="Chromosome"/>
</dbReference>
<dbReference type="Pfam" id="PF06983">
    <property type="entry name" value="3-dmu-9_3-mt"/>
    <property type="match status" value="1"/>
</dbReference>
<evidence type="ECO:0000313" key="2">
    <source>
        <dbReference type="EMBL" id="QHI71693.1"/>
    </source>
</evidence>
<organism evidence="2 3">
    <name type="scientific">Aminipila terrae</name>
    <dbReference type="NCBI Taxonomy" id="2697030"/>
    <lineage>
        <taxon>Bacteria</taxon>
        <taxon>Bacillati</taxon>
        <taxon>Bacillota</taxon>
        <taxon>Clostridia</taxon>
        <taxon>Peptostreptococcales</taxon>
        <taxon>Anaerovoracaceae</taxon>
        <taxon>Aminipila</taxon>
    </lineage>
</organism>